<keyword evidence="9 10" id="KW-0998">Cell outer membrane</keyword>
<dbReference type="Gene3D" id="2.170.130.10">
    <property type="entry name" value="TonB-dependent receptor, plug domain"/>
    <property type="match status" value="1"/>
</dbReference>
<dbReference type="PROSITE" id="PS51257">
    <property type="entry name" value="PROKAR_LIPOPROTEIN"/>
    <property type="match status" value="1"/>
</dbReference>
<evidence type="ECO:0000256" key="6">
    <source>
        <dbReference type="ARBA" id="ARBA00023065"/>
    </source>
</evidence>
<proteinExistence type="inferred from homology"/>
<keyword evidence="4 10" id="KW-0812">Transmembrane</keyword>
<comment type="subcellular location">
    <subcellularLocation>
        <location evidence="1 10">Cell outer membrane</location>
        <topology evidence="1 10">Multi-pass membrane protein</topology>
    </subcellularLocation>
</comment>
<feature type="domain" description="TonB-dependent receptor-like beta-barrel" evidence="12">
    <location>
        <begin position="235"/>
        <end position="605"/>
    </location>
</feature>
<dbReference type="Gene3D" id="2.40.170.20">
    <property type="entry name" value="TonB-dependent receptor, beta-barrel domain"/>
    <property type="match status" value="1"/>
</dbReference>
<gene>
    <name evidence="14" type="ORF">ENQ87_10000</name>
</gene>
<comment type="similarity">
    <text evidence="10 11">Belongs to the TonB-dependent receptor family.</text>
</comment>
<keyword evidence="8 10" id="KW-0472">Membrane</keyword>
<dbReference type="CDD" id="cd01347">
    <property type="entry name" value="ligand_gated_channel"/>
    <property type="match status" value="1"/>
</dbReference>
<keyword evidence="2 10" id="KW-0813">Transport</keyword>
<protein>
    <submittedName>
        <fullName evidence="14">TonB-dependent receptor</fullName>
    </submittedName>
</protein>
<evidence type="ECO:0000256" key="7">
    <source>
        <dbReference type="ARBA" id="ARBA00023077"/>
    </source>
</evidence>
<dbReference type="GO" id="GO:0009279">
    <property type="term" value="C:cell outer membrane"/>
    <property type="evidence" value="ECO:0007669"/>
    <property type="project" value="UniProtKB-SubCell"/>
</dbReference>
<dbReference type="AlphaFoldDB" id="A0A831TZX5"/>
<dbReference type="Pfam" id="PF07715">
    <property type="entry name" value="Plug"/>
    <property type="match status" value="1"/>
</dbReference>
<keyword evidence="5" id="KW-0732">Signal</keyword>
<comment type="caution">
    <text evidence="14">The sequence shown here is derived from an EMBL/GenBank/DDBJ whole genome shotgun (WGS) entry which is preliminary data.</text>
</comment>
<evidence type="ECO:0000256" key="11">
    <source>
        <dbReference type="RuleBase" id="RU003357"/>
    </source>
</evidence>
<feature type="domain" description="TonB-dependent receptor plug" evidence="13">
    <location>
        <begin position="64"/>
        <end position="168"/>
    </location>
</feature>
<keyword evidence="3 10" id="KW-1134">Transmembrane beta strand</keyword>
<accession>A0A831TZX5</accession>
<dbReference type="PANTHER" id="PTHR30069:SF53">
    <property type="entry name" value="COLICIN I RECEPTOR-RELATED"/>
    <property type="match status" value="1"/>
</dbReference>
<dbReference type="GO" id="GO:0015344">
    <property type="term" value="F:siderophore uptake transmembrane transporter activity"/>
    <property type="evidence" value="ECO:0007669"/>
    <property type="project" value="TreeGrafter"/>
</dbReference>
<dbReference type="PANTHER" id="PTHR30069">
    <property type="entry name" value="TONB-DEPENDENT OUTER MEMBRANE RECEPTOR"/>
    <property type="match status" value="1"/>
</dbReference>
<evidence type="ECO:0000256" key="10">
    <source>
        <dbReference type="PROSITE-ProRule" id="PRU01360"/>
    </source>
</evidence>
<keyword evidence="7 11" id="KW-0798">TonB box</keyword>
<evidence type="ECO:0000256" key="1">
    <source>
        <dbReference type="ARBA" id="ARBA00004571"/>
    </source>
</evidence>
<keyword evidence="14" id="KW-0675">Receptor</keyword>
<dbReference type="SUPFAM" id="SSF56935">
    <property type="entry name" value="Porins"/>
    <property type="match status" value="1"/>
</dbReference>
<evidence type="ECO:0000256" key="9">
    <source>
        <dbReference type="ARBA" id="ARBA00023237"/>
    </source>
</evidence>
<reference evidence="14" key="1">
    <citation type="journal article" date="2020" name="mSystems">
        <title>Genome- and Community-Level Interaction Insights into Carbon Utilization and Element Cycling Functions of Hydrothermarchaeota in Hydrothermal Sediment.</title>
        <authorList>
            <person name="Zhou Z."/>
            <person name="Liu Y."/>
            <person name="Xu W."/>
            <person name="Pan J."/>
            <person name="Luo Z.H."/>
            <person name="Li M."/>
        </authorList>
    </citation>
    <scope>NUCLEOTIDE SEQUENCE [LARGE SCALE GENOMIC DNA]</scope>
    <source>
        <strain evidence="14">SpSt-349</strain>
    </source>
</reference>
<dbReference type="InterPro" id="IPR037066">
    <property type="entry name" value="Plug_dom_sf"/>
</dbReference>
<evidence type="ECO:0000256" key="4">
    <source>
        <dbReference type="ARBA" id="ARBA00022692"/>
    </source>
</evidence>
<dbReference type="InterPro" id="IPR039426">
    <property type="entry name" value="TonB-dep_rcpt-like"/>
</dbReference>
<dbReference type="InterPro" id="IPR000531">
    <property type="entry name" value="Beta-barrel_TonB"/>
</dbReference>
<evidence type="ECO:0000256" key="2">
    <source>
        <dbReference type="ARBA" id="ARBA00022448"/>
    </source>
</evidence>
<evidence type="ECO:0000256" key="5">
    <source>
        <dbReference type="ARBA" id="ARBA00022729"/>
    </source>
</evidence>
<name>A0A831TZX5_GEOME</name>
<evidence type="ECO:0000259" key="13">
    <source>
        <dbReference type="Pfam" id="PF07715"/>
    </source>
</evidence>
<dbReference type="EMBL" id="DSOV01000043">
    <property type="protein sequence ID" value="HEN42691.1"/>
    <property type="molecule type" value="Genomic_DNA"/>
</dbReference>
<dbReference type="PROSITE" id="PS52016">
    <property type="entry name" value="TONB_DEPENDENT_REC_3"/>
    <property type="match status" value="1"/>
</dbReference>
<evidence type="ECO:0000256" key="3">
    <source>
        <dbReference type="ARBA" id="ARBA00022452"/>
    </source>
</evidence>
<organism evidence="14">
    <name type="scientific">Geobacter metallireducens</name>
    <dbReference type="NCBI Taxonomy" id="28232"/>
    <lineage>
        <taxon>Bacteria</taxon>
        <taxon>Pseudomonadati</taxon>
        <taxon>Thermodesulfobacteriota</taxon>
        <taxon>Desulfuromonadia</taxon>
        <taxon>Geobacterales</taxon>
        <taxon>Geobacteraceae</taxon>
        <taxon>Geobacter</taxon>
    </lineage>
</organism>
<dbReference type="InterPro" id="IPR012910">
    <property type="entry name" value="Plug_dom"/>
</dbReference>
<keyword evidence="6" id="KW-0406">Ion transport</keyword>
<dbReference type="Pfam" id="PF00593">
    <property type="entry name" value="TonB_dep_Rec_b-barrel"/>
    <property type="match status" value="1"/>
</dbReference>
<sequence>MVYRDRFVSVLSMIVAAGCAGGGLLLGGAVSPVHADYDDIKVLEMFYEDKELVVTPTRDPKPISQVAENVTVITAREIQALNAHTLAEVLNTIPGVHVEPRVTPGGLSPTVSVQGSESNHVRVIMDGVTINNVSDFLADVGAIPVQRIAAVEIIKGPASSAWGSSLGGIINIITKSPDATRNMGGMVSASMGERTTGDFRLEFSGTRSSLGYYLTADGITSDGLLPHTNVDSGSVYGKLSWEPHEDTRVLATYSYSRGERGLGAFPQLGYLRDGDYEYVTATLGLTHALTESLDLDISGRYSLRDYNDIYSVLVPEFLLGKTNYQQPNLGASAKIAWRTSVHSINLGADYDNATVDAELIDNSVLIPERIETDGRLERWAIFANDTIVWKGLSITPGLRYDWTNTNGEFLSPSLGMTYGWGDHTVLRAYVAKGFNIPSLTATTTGALRLDANPNLKVEKVWSYQIGLETTLLRYVWVKSTLFRHDVSNFQGIKTGNPDIYVNLGKQYREGVEVEAKTIPLFNTTLSVGYTFIDAHGPFRDTTEQLVRGEVPNIPRHTFDASISYDDRKLLRGGLVGRYVQWNAREDFNSRDSAMIWDLTGGIRVLSTSQVTGEVFVVAHNLFNGSQYLHSVLRNPGRWFEGGIRLNF</sequence>
<evidence type="ECO:0000256" key="8">
    <source>
        <dbReference type="ARBA" id="ARBA00023136"/>
    </source>
</evidence>
<evidence type="ECO:0000313" key="14">
    <source>
        <dbReference type="EMBL" id="HEN42691.1"/>
    </source>
</evidence>
<evidence type="ECO:0000259" key="12">
    <source>
        <dbReference type="Pfam" id="PF00593"/>
    </source>
</evidence>
<dbReference type="GO" id="GO:0044718">
    <property type="term" value="P:siderophore transmembrane transport"/>
    <property type="evidence" value="ECO:0007669"/>
    <property type="project" value="TreeGrafter"/>
</dbReference>
<dbReference type="InterPro" id="IPR036942">
    <property type="entry name" value="Beta-barrel_TonB_sf"/>
</dbReference>